<proteinExistence type="predicted"/>
<protein>
    <submittedName>
        <fullName evidence="2">UBX domain-containing protein</fullName>
    </submittedName>
</protein>
<evidence type="ECO:0000313" key="1">
    <source>
        <dbReference type="Proteomes" id="UP000036681"/>
    </source>
</evidence>
<organism evidence="1 2">
    <name type="scientific">Ascaris lumbricoides</name>
    <name type="common">Giant roundworm</name>
    <dbReference type="NCBI Taxonomy" id="6252"/>
    <lineage>
        <taxon>Eukaryota</taxon>
        <taxon>Metazoa</taxon>
        <taxon>Ecdysozoa</taxon>
        <taxon>Nematoda</taxon>
        <taxon>Chromadorea</taxon>
        <taxon>Rhabditida</taxon>
        <taxon>Spirurina</taxon>
        <taxon>Ascaridomorpha</taxon>
        <taxon>Ascaridoidea</taxon>
        <taxon>Ascarididae</taxon>
        <taxon>Ascaris</taxon>
    </lineage>
</organism>
<dbReference type="WBParaSite" id="ALUE_0001700001-mRNA-1">
    <property type="protein sequence ID" value="ALUE_0001700001-mRNA-1"/>
    <property type="gene ID" value="ALUE_0001700001"/>
</dbReference>
<keyword evidence="1" id="KW-1185">Reference proteome</keyword>
<reference evidence="2" key="1">
    <citation type="submission" date="2017-02" db="UniProtKB">
        <authorList>
            <consortium name="WormBaseParasite"/>
        </authorList>
    </citation>
    <scope>IDENTIFICATION</scope>
</reference>
<accession>A0A0M3IFK7</accession>
<evidence type="ECO:0000313" key="2">
    <source>
        <dbReference type="WBParaSite" id="ALUE_0001700001-mRNA-1"/>
    </source>
</evidence>
<sequence>MSGTKSVAHEVVTHTKSAAGTLQTGIQTSAKMAATHAKVAVDAVASVPQGIVTMGSGIFEGLQQPTTDTSTPKEIRTEASLRREQSLATLEVLKQKTQLAREQAYKEKDTALREQSLATLEVLKQKTQLAREQAYKEKDTALTSKWLSTANFITVNIFSYRIHRRTIEVIYFGEHSEGLRVKIRLVFSFSCATSAEEMPELFRPVHELLAHTASSVDSQQPTTELPYYMIVRLNRKKKFPRSKTLRSSSGSVTNSASFDEEPVGNRVRRQFWFAIPRYRAESIYHFLLQWSPEKYGQVILTLTLPCH</sequence>
<name>A0A0M3IFK7_ASCLU</name>
<dbReference type="Proteomes" id="UP000036681">
    <property type="component" value="Unplaced"/>
</dbReference>
<dbReference type="AlphaFoldDB" id="A0A0M3IFK7"/>